<evidence type="ECO:0000256" key="2">
    <source>
        <dbReference type="SAM" id="SignalP"/>
    </source>
</evidence>
<keyword evidence="1" id="KW-1133">Transmembrane helix</keyword>
<dbReference type="PANTHER" id="PTHR40368">
    <property type="entry name" value="YALI0F14399P"/>
    <property type="match status" value="1"/>
</dbReference>
<gene>
    <name evidence="3" type="ORF">LPJ64_004930</name>
</gene>
<dbReference type="EMBL" id="JANBOH010000272">
    <property type="protein sequence ID" value="KAJ1643293.1"/>
    <property type="molecule type" value="Genomic_DNA"/>
</dbReference>
<proteinExistence type="predicted"/>
<keyword evidence="4" id="KW-1185">Reference proteome</keyword>
<evidence type="ECO:0000256" key="1">
    <source>
        <dbReference type="SAM" id="Phobius"/>
    </source>
</evidence>
<evidence type="ECO:0000313" key="3">
    <source>
        <dbReference type="EMBL" id="KAJ1643293.1"/>
    </source>
</evidence>
<comment type="caution">
    <text evidence="3">The sequence shown here is derived from an EMBL/GenBank/DDBJ whole genome shotgun (WGS) entry which is preliminary data.</text>
</comment>
<feature type="chain" id="PRO_5040731689" evidence="2">
    <location>
        <begin position="23"/>
        <end position="223"/>
    </location>
</feature>
<reference evidence="3" key="1">
    <citation type="submission" date="2022-07" db="EMBL/GenBank/DDBJ databases">
        <title>Phylogenomic reconstructions and comparative analyses of Kickxellomycotina fungi.</title>
        <authorList>
            <person name="Reynolds N.K."/>
            <person name="Stajich J.E."/>
            <person name="Barry K."/>
            <person name="Grigoriev I.V."/>
            <person name="Crous P."/>
            <person name="Smith M.E."/>
        </authorList>
    </citation>
    <scope>NUCLEOTIDE SEQUENCE</scope>
    <source>
        <strain evidence="3">NBRC 105413</strain>
    </source>
</reference>
<name>A0A9W7XI47_9FUNG</name>
<accession>A0A9W7XI47</accession>
<feature type="non-terminal residue" evidence="3">
    <location>
        <position position="223"/>
    </location>
</feature>
<feature type="transmembrane region" description="Helical" evidence="1">
    <location>
        <begin position="180"/>
        <end position="206"/>
    </location>
</feature>
<keyword evidence="1" id="KW-0812">Transmembrane</keyword>
<dbReference type="Proteomes" id="UP001145021">
    <property type="component" value="Unassembled WGS sequence"/>
</dbReference>
<sequence>MNASLSVLICCILALLITLVTGNAGAEYSKGDSICVYFQQQQHKQAQDKSQWITADCLETQQAFKIPYGKDALLQCSIKTTSQLYAELQRGEVRARVATDRKSNLYIEMAVVVDKAVGGGYNFVLHGSKGRVVAAGLYPVNEHSLPRAVEGVVTLQFNVKWYAGGGLAVLMANQRYEEEFIIQPIVALMFCILTACLVYVVGRVYVEGWVIPRVIKQSSMVDD</sequence>
<feature type="signal peptide" evidence="2">
    <location>
        <begin position="1"/>
        <end position="22"/>
    </location>
</feature>
<protein>
    <submittedName>
        <fullName evidence="3">Uncharacterized protein</fullName>
    </submittedName>
</protein>
<evidence type="ECO:0000313" key="4">
    <source>
        <dbReference type="Proteomes" id="UP001145021"/>
    </source>
</evidence>
<keyword evidence="2" id="KW-0732">Signal</keyword>
<dbReference type="PANTHER" id="PTHR40368:SF1">
    <property type="entry name" value="YALI0F14399P"/>
    <property type="match status" value="1"/>
</dbReference>
<organism evidence="3 4">
    <name type="scientific">Coemansia asiatica</name>
    <dbReference type="NCBI Taxonomy" id="1052880"/>
    <lineage>
        <taxon>Eukaryota</taxon>
        <taxon>Fungi</taxon>
        <taxon>Fungi incertae sedis</taxon>
        <taxon>Zoopagomycota</taxon>
        <taxon>Kickxellomycotina</taxon>
        <taxon>Kickxellomycetes</taxon>
        <taxon>Kickxellales</taxon>
        <taxon>Kickxellaceae</taxon>
        <taxon>Coemansia</taxon>
    </lineage>
</organism>
<keyword evidence="1" id="KW-0472">Membrane</keyword>
<dbReference type="AlphaFoldDB" id="A0A9W7XI47"/>